<dbReference type="InterPro" id="IPR011993">
    <property type="entry name" value="PH-like_dom_sf"/>
</dbReference>
<evidence type="ECO:0000256" key="2">
    <source>
        <dbReference type="ARBA" id="ARBA00022692"/>
    </source>
</evidence>
<name>A0AAV8FC57_9POAL</name>
<dbReference type="InterPro" id="IPR004182">
    <property type="entry name" value="GRAM"/>
</dbReference>
<dbReference type="Gene3D" id="2.60.40.150">
    <property type="entry name" value="C2 domain"/>
    <property type="match status" value="2"/>
</dbReference>
<evidence type="ECO:0000259" key="6">
    <source>
        <dbReference type="PROSITE" id="PS50004"/>
    </source>
</evidence>
<feature type="domain" description="VASt" evidence="7">
    <location>
        <begin position="223"/>
        <end position="397"/>
    </location>
</feature>
<feature type="region of interest" description="Disordered" evidence="5">
    <location>
        <begin position="802"/>
        <end position="829"/>
    </location>
</feature>
<reference evidence="8" key="1">
    <citation type="submission" date="2022-08" db="EMBL/GenBank/DDBJ databases">
        <authorList>
            <person name="Marques A."/>
        </authorList>
    </citation>
    <scope>NUCLEOTIDE SEQUENCE</scope>
    <source>
        <strain evidence="8">RhyPub2mFocal</strain>
        <tissue evidence="8">Leaves</tissue>
    </source>
</reference>
<sequence>MKLRVYVLEATGLVPCKAAAASVYVKLKVGKHKARTRAVGPTDKPSWKEEFVFLLSDDESDNAVLQVTVFCQFESSNKELLGRSEVPLGSILVEGEQSVPPTWYSLRPKHNVPNMRTKDCGKILLSLSLTGRNNYVEASNLLDVDIELKNSSSMDTIDSTEVKRSMDSLEAETSVKDGDSIKQVIDSVTDDNYASTSTTVSTFEEVLEIMRSSNQSDALESFQGDVVVTKTYIVDVKDLNSLLFKPKSEFISNLREFQGITCYVEGPWTQSMEGDSLCVTRTISYTKNSTKFAKSVKTMEEQKYLKADGKNFAILAKVCTPEVPFGDCFEVFLLYKMTPGPQIPSGEPTSKLVISYNVEFKQTTLMKGMIETSIHHGLKENFEGYADVLSWFVKSAESSVHSLDKDQLLASLLADHQSNIELAIKYFCNFTIISVILMGIYVVAHIVLSESDATKGLEFGGLDLPDSFGELVTSGILILQMKRAFSMISHFVQARLRKGDYFPLVNDCLTCVVSYYLHSVLLKVYYLHVYHNFLSSIMFSPGIDHHSFKTTHGDGWLLTVALIEGINLPLFISDTLDPYVMLRCNGMTKTSSVQLQTQDPQWNEVIQFDAMQEPPSVLDVELFNFDGPFDQQFSLGHAEINFLKHTASELADMWVPLEGKLAQACQSRLHLRVFLENTRGPETIKHYLTKMEKEVGKKGRLFVSARVVGFYANLFGHKTRFFLLWEDVEDIQVVAPSLATIGSPALLLILKSGRGMEARHGAKSQDEEGRLNFMFHSFVSFNTACRTIKALWRSKAIEQRSKLQEEQEGEDKSDNQSDVTESGSSEEDVAMEEAYSIELPVHIESLMEIFSGSHLEMKIMSNVGCLDYSVSQWEAVRPNAFKRQVSYKYNRYMSIFGSEVIGTQLKSPSLVGNGWTIIDVMSLHNVPFGDHFKVHLKYEIQCLEADLSSTSQCHVYVGVEWLKKTKFKKRITKNIFDKLAHRSKEIFELAERELASLT</sequence>
<dbReference type="InterPro" id="IPR031968">
    <property type="entry name" value="VASt"/>
</dbReference>
<evidence type="ECO:0000256" key="4">
    <source>
        <dbReference type="ARBA" id="ARBA00023136"/>
    </source>
</evidence>
<gene>
    <name evidence="8" type="ORF">LUZ62_041880</name>
</gene>
<dbReference type="Pfam" id="PF02893">
    <property type="entry name" value="GRAM"/>
    <property type="match status" value="1"/>
</dbReference>
<accession>A0AAV8FC57</accession>
<dbReference type="InterPro" id="IPR035892">
    <property type="entry name" value="C2_domain_sf"/>
</dbReference>
<dbReference type="InterPro" id="IPR044511">
    <property type="entry name" value="At1g03370/At5g50170-like"/>
</dbReference>
<dbReference type="GO" id="GO:0016020">
    <property type="term" value="C:membrane"/>
    <property type="evidence" value="ECO:0007669"/>
    <property type="project" value="UniProtKB-SubCell"/>
</dbReference>
<dbReference type="CDD" id="cd00030">
    <property type="entry name" value="C2"/>
    <property type="match status" value="1"/>
</dbReference>
<dbReference type="Pfam" id="PF00168">
    <property type="entry name" value="C2"/>
    <property type="match status" value="2"/>
</dbReference>
<dbReference type="EMBL" id="JAMFTS010000002">
    <property type="protein sequence ID" value="KAJ4790634.1"/>
    <property type="molecule type" value="Genomic_DNA"/>
</dbReference>
<evidence type="ECO:0000313" key="9">
    <source>
        <dbReference type="Proteomes" id="UP001140206"/>
    </source>
</evidence>
<proteinExistence type="predicted"/>
<keyword evidence="3" id="KW-1133">Transmembrane helix</keyword>
<dbReference type="PANTHER" id="PTHR46296">
    <property type="entry name" value="BNAA05G37250D PROTEIN"/>
    <property type="match status" value="1"/>
</dbReference>
<evidence type="ECO:0000313" key="8">
    <source>
        <dbReference type="EMBL" id="KAJ4790634.1"/>
    </source>
</evidence>
<dbReference type="Pfam" id="PF16016">
    <property type="entry name" value="VASt"/>
    <property type="match status" value="2"/>
</dbReference>
<feature type="compositionally biased region" description="Basic and acidic residues" evidence="5">
    <location>
        <begin position="802"/>
        <end position="815"/>
    </location>
</feature>
<dbReference type="PANTHER" id="PTHR46296:SF7">
    <property type="entry name" value="C2 DOMAIN-CONTAINING PROTEIN"/>
    <property type="match status" value="1"/>
</dbReference>
<feature type="domain" description="C2" evidence="6">
    <location>
        <begin position="1"/>
        <end position="104"/>
    </location>
</feature>
<dbReference type="SUPFAM" id="SSF49562">
    <property type="entry name" value="C2 domain (Calcium/lipid-binding domain, CaLB)"/>
    <property type="match status" value="2"/>
</dbReference>
<protein>
    <submittedName>
        <fullName evidence="8">C2 calcium/lipid-binding and GRAM domain containing protein</fullName>
    </submittedName>
</protein>
<dbReference type="PROSITE" id="PS50004">
    <property type="entry name" value="C2"/>
    <property type="match status" value="2"/>
</dbReference>
<comment type="caution">
    <text evidence="8">The sequence shown here is derived from an EMBL/GenBank/DDBJ whole genome shotgun (WGS) entry which is preliminary data.</text>
</comment>
<evidence type="ECO:0000256" key="1">
    <source>
        <dbReference type="ARBA" id="ARBA00004167"/>
    </source>
</evidence>
<dbReference type="Gene3D" id="2.30.29.30">
    <property type="entry name" value="Pleckstrin-homology domain (PH domain)/Phosphotyrosine-binding domain (PTB)"/>
    <property type="match status" value="1"/>
</dbReference>
<evidence type="ECO:0000256" key="5">
    <source>
        <dbReference type="SAM" id="MobiDB-lite"/>
    </source>
</evidence>
<organism evidence="8 9">
    <name type="scientific">Rhynchospora pubera</name>
    <dbReference type="NCBI Taxonomy" id="906938"/>
    <lineage>
        <taxon>Eukaryota</taxon>
        <taxon>Viridiplantae</taxon>
        <taxon>Streptophyta</taxon>
        <taxon>Embryophyta</taxon>
        <taxon>Tracheophyta</taxon>
        <taxon>Spermatophyta</taxon>
        <taxon>Magnoliopsida</taxon>
        <taxon>Liliopsida</taxon>
        <taxon>Poales</taxon>
        <taxon>Cyperaceae</taxon>
        <taxon>Cyperoideae</taxon>
        <taxon>Rhynchosporeae</taxon>
        <taxon>Rhynchospora</taxon>
    </lineage>
</organism>
<evidence type="ECO:0000256" key="3">
    <source>
        <dbReference type="ARBA" id="ARBA00022989"/>
    </source>
</evidence>
<dbReference type="AlphaFoldDB" id="A0AAV8FC57"/>
<comment type="subcellular location">
    <subcellularLocation>
        <location evidence="1">Membrane</location>
        <topology evidence="1">Single-pass membrane protein</topology>
    </subcellularLocation>
</comment>
<dbReference type="PROSITE" id="PS51778">
    <property type="entry name" value="VAST"/>
    <property type="match status" value="2"/>
</dbReference>
<keyword evidence="2" id="KW-0812">Transmembrane</keyword>
<evidence type="ECO:0000259" key="7">
    <source>
        <dbReference type="PROSITE" id="PS51778"/>
    </source>
</evidence>
<keyword evidence="4" id="KW-0472">Membrane</keyword>
<dbReference type="InterPro" id="IPR000008">
    <property type="entry name" value="C2_dom"/>
</dbReference>
<feature type="domain" description="C2" evidence="6">
    <location>
        <begin position="533"/>
        <end position="655"/>
    </location>
</feature>
<keyword evidence="9" id="KW-1185">Reference proteome</keyword>
<feature type="domain" description="VASt" evidence="7">
    <location>
        <begin position="826"/>
        <end position="994"/>
    </location>
</feature>
<dbReference type="SMART" id="SM00239">
    <property type="entry name" value="C2"/>
    <property type="match status" value="2"/>
</dbReference>
<dbReference type="Proteomes" id="UP001140206">
    <property type="component" value="Chromosome 2"/>
</dbReference>